<accession>V2YEG2</accession>
<keyword evidence="3" id="KW-1185">Reference proteome</keyword>
<evidence type="ECO:0000313" key="3">
    <source>
        <dbReference type="Proteomes" id="UP000017559"/>
    </source>
</evidence>
<comment type="caution">
    <text evidence="2">The sequence shown here is derived from an EMBL/GenBank/DDBJ whole genome shotgun (WGS) entry which is preliminary data.</text>
</comment>
<name>V2YEG2_MONRO</name>
<dbReference type="AlphaFoldDB" id="V2YEG2"/>
<feature type="region of interest" description="Disordered" evidence="1">
    <location>
        <begin position="1"/>
        <end position="32"/>
    </location>
</feature>
<feature type="compositionally biased region" description="Polar residues" evidence="1">
    <location>
        <begin position="1"/>
        <end position="15"/>
    </location>
</feature>
<sequence>MQSNGYDSDENTTMVNDEYGLEPPSSQTPQSSSEYSLISAYVLRNTPPEHTIARLVEGLRLHTLSEVDAQGLHGILSRAGIVKEQEVDRAIQQLNDNRKKHCVRCHQQFFEIDNGDDACRKDHEPTPARSSHNNQLIFLCCGCSHPRSRYDLLDRMHKTRHTSQSQGVRYYGGEGLVQPCHLRNGECDVEPIDWSLREGEVTKLTWDRVSTQIED</sequence>
<organism evidence="2 3">
    <name type="scientific">Moniliophthora roreri (strain MCA 2997)</name>
    <name type="common">Cocoa frosty pod rot fungus</name>
    <name type="synonym">Crinipellis roreri</name>
    <dbReference type="NCBI Taxonomy" id="1381753"/>
    <lineage>
        <taxon>Eukaryota</taxon>
        <taxon>Fungi</taxon>
        <taxon>Dikarya</taxon>
        <taxon>Basidiomycota</taxon>
        <taxon>Agaricomycotina</taxon>
        <taxon>Agaricomycetes</taxon>
        <taxon>Agaricomycetidae</taxon>
        <taxon>Agaricales</taxon>
        <taxon>Marasmiineae</taxon>
        <taxon>Marasmiaceae</taxon>
        <taxon>Moniliophthora</taxon>
    </lineage>
</organism>
<dbReference type="HOGENOM" id="CLU_1283547_0_0_1"/>
<evidence type="ECO:0000256" key="1">
    <source>
        <dbReference type="SAM" id="MobiDB-lite"/>
    </source>
</evidence>
<reference evidence="2 3" key="1">
    <citation type="journal article" date="2014" name="BMC Genomics">
        <title>Genome and secretome analysis of the hemibiotrophic fungal pathogen, Moniliophthora roreri, which causes frosty pod rot disease of cacao: mechanisms of the biotrophic and necrotrophic phases.</title>
        <authorList>
            <person name="Meinhardt L.W."/>
            <person name="Costa G.G.L."/>
            <person name="Thomazella D.P.T."/>
            <person name="Teixeira P.J.P.L."/>
            <person name="Carazzolle M.F."/>
            <person name="Schuster S.C."/>
            <person name="Carlson J.E."/>
            <person name="Guiltinan M.J."/>
            <person name="Mieczkowski P."/>
            <person name="Farmer A."/>
            <person name="Ramaraj T."/>
            <person name="Crozier J."/>
            <person name="Davis R.E."/>
            <person name="Shao J."/>
            <person name="Melnick R.L."/>
            <person name="Pereira G.A.G."/>
            <person name="Bailey B.A."/>
        </authorList>
    </citation>
    <scope>NUCLEOTIDE SEQUENCE [LARGE SCALE GENOMIC DNA]</scope>
    <source>
        <strain evidence="2 3">MCA 2997</strain>
    </source>
</reference>
<evidence type="ECO:0000313" key="2">
    <source>
        <dbReference type="EMBL" id="ESK90084.1"/>
    </source>
</evidence>
<dbReference type="Proteomes" id="UP000017559">
    <property type="component" value="Unassembled WGS sequence"/>
</dbReference>
<feature type="compositionally biased region" description="Low complexity" evidence="1">
    <location>
        <begin position="23"/>
        <end position="32"/>
    </location>
</feature>
<gene>
    <name evidence="2" type="ORF">Moror_7862</name>
</gene>
<dbReference type="OrthoDB" id="3245731at2759"/>
<dbReference type="EMBL" id="AWSO01000474">
    <property type="protein sequence ID" value="ESK90084.1"/>
    <property type="molecule type" value="Genomic_DNA"/>
</dbReference>
<protein>
    <submittedName>
        <fullName evidence="2">Uncharacterized protein</fullName>
    </submittedName>
</protein>
<dbReference type="KEGG" id="mrr:Moror_7862"/>
<proteinExistence type="predicted"/>